<keyword evidence="5 7" id="KW-0472">Membrane</keyword>
<comment type="similarity">
    <text evidence="7">Belongs to the ATPase delta chain family.</text>
</comment>
<comment type="function">
    <text evidence="7">This protein is part of the stalk that links CF(0) to CF(1). It either transmits conformational changes from CF(0) to CF(1) or is implicated in proton conduction.</text>
</comment>
<accession>A0A846MT41</accession>
<dbReference type="GO" id="GO:0045259">
    <property type="term" value="C:proton-transporting ATP synthase complex"/>
    <property type="evidence" value="ECO:0007669"/>
    <property type="project" value="UniProtKB-KW"/>
</dbReference>
<dbReference type="Gene3D" id="1.10.520.20">
    <property type="entry name" value="N-terminal domain of the delta subunit of the F1F0-ATP synthase"/>
    <property type="match status" value="1"/>
</dbReference>
<dbReference type="RefSeq" id="WP_166920519.1">
    <property type="nucleotide sequence ID" value="NZ_JAASRN010000003.1"/>
</dbReference>
<evidence type="ECO:0000256" key="1">
    <source>
        <dbReference type="ARBA" id="ARBA00004370"/>
    </source>
</evidence>
<evidence type="ECO:0000256" key="6">
    <source>
        <dbReference type="ARBA" id="ARBA00023310"/>
    </source>
</evidence>
<evidence type="ECO:0000313" key="9">
    <source>
        <dbReference type="Proteomes" id="UP000537126"/>
    </source>
</evidence>
<reference evidence="8 9" key="1">
    <citation type="submission" date="2020-03" db="EMBL/GenBank/DDBJ databases">
        <title>Genomic Encyclopedia of Type Strains, Phase IV (KMG-IV): sequencing the most valuable type-strain genomes for metagenomic binning, comparative biology and taxonomic classification.</title>
        <authorList>
            <person name="Goeker M."/>
        </authorList>
    </citation>
    <scope>NUCLEOTIDE SEQUENCE [LARGE SCALE GENOMIC DNA]</scope>
    <source>
        <strain evidence="8 9">DSM 5718</strain>
    </source>
</reference>
<keyword evidence="4 7" id="KW-0406">Ion transport</keyword>
<keyword evidence="7" id="KW-1003">Cell membrane</keyword>
<dbReference type="EMBL" id="JAASRN010000003">
    <property type="protein sequence ID" value="NIK74601.1"/>
    <property type="molecule type" value="Genomic_DNA"/>
</dbReference>
<evidence type="ECO:0000256" key="2">
    <source>
        <dbReference type="ARBA" id="ARBA00022448"/>
    </source>
</evidence>
<evidence type="ECO:0000256" key="5">
    <source>
        <dbReference type="ARBA" id="ARBA00023136"/>
    </source>
</evidence>
<evidence type="ECO:0000256" key="4">
    <source>
        <dbReference type="ARBA" id="ARBA00023065"/>
    </source>
</evidence>
<comment type="function">
    <text evidence="7">F(1)F(0) ATP synthase produces ATP from ADP in the presence of a proton or sodium gradient. F-type ATPases consist of two structural domains, F(1) containing the extramembraneous catalytic core and F(0) containing the membrane proton channel, linked together by a central stalk and a peripheral stalk. During catalysis, ATP synthesis in the catalytic domain of F(1) is coupled via a rotary mechanism of the central stalk subunits to proton translocation.</text>
</comment>
<dbReference type="GO" id="GO:0005886">
    <property type="term" value="C:plasma membrane"/>
    <property type="evidence" value="ECO:0007669"/>
    <property type="project" value="UniProtKB-SubCell"/>
</dbReference>
<evidence type="ECO:0000313" key="8">
    <source>
        <dbReference type="EMBL" id="NIK74601.1"/>
    </source>
</evidence>
<evidence type="ECO:0000256" key="3">
    <source>
        <dbReference type="ARBA" id="ARBA00022781"/>
    </source>
</evidence>
<dbReference type="Proteomes" id="UP000537126">
    <property type="component" value="Unassembled WGS sequence"/>
</dbReference>
<dbReference type="PRINTS" id="PR00125">
    <property type="entry name" value="ATPASEDELTA"/>
</dbReference>
<organism evidence="8 9">
    <name type="scientific">Thermonema lapsum</name>
    <dbReference type="NCBI Taxonomy" id="28195"/>
    <lineage>
        <taxon>Bacteria</taxon>
        <taxon>Pseudomonadati</taxon>
        <taxon>Bacteroidota</taxon>
        <taxon>Cytophagia</taxon>
        <taxon>Cytophagales</taxon>
        <taxon>Thermonemataceae</taxon>
        <taxon>Thermonema</taxon>
    </lineage>
</organism>
<gene>
    <name evidence="7" type="primary">atpH</name>
    <name evidence="8" type="ORF">FHS56_002126</name>
</gene>
<comment type="subcellular location">
    <subcellularLocation>
        <location evidence="7">Cell membrane</location>
        <topology evidence="7">Peripheral membrane protein</topology>
    </subcellularLocation>
    <subcellularLocation>
        <location evidence="1">Membrane</location>
    </subcellularLocation>
</comment>
<comment type="caution">
    <text evidence="8">The sequence shown here is derived from an EMBL/GenBank/DDBJ whole genome shotgun (WGS) entry which is preliminary data.</text>
</comment>
<dbReference type="GO" id="GO:0046933">
    <property type="term" value="F:proton-transporting ATP synthase activity, rotational mechanism"/>
    <property type="evidence" value="ECO:0007669"/>
    <property type="project" value="UniProtKB-UniRule"/>
</dbReference>
<proteinExistence type="inferred from homology"/>
<dbReference type="SUPFAM" id="SSF47928">
    <property type="entry name" value="N-terminal domain of the delta subunit of the F1F0-ATP synthase"/>
    <property type="match status" value="1"/>
</dbReference>
<dbReference type="InterPro" id="IPR020781">
    <property type="entry name" value="ATPase_OSCP/d_CS"/>
</dbReference>
<keyword evidence="7" id="KW-0139">CF(1)</keyword>
<name>A0A846MT41_9BACT</name>
<dbReference type="Pfam" id="PF00213">
    <property type="entry name" value="OSCP"/>
    <property type="match status" value="1"/>
</dbReference>
<keyword evidence="2 7" id="KW-0813">Transport</keyword>
<dbReference type="InterPro" id="IPR026015">
    <property type="entry name" value="ATP_synth_OSCP/delta_N_sf"/>
</dbReference>
<dbReference type="HAMAP" id="MF_01416">
    <property type="entry name" value="ATP_synth_delta_bact"/>
    <property type="match status" value="1"/>
</dbReference>
<keyword evidence="3 7" id="KW-0375">Hydrogen ion transport</keyword>
<keyword evidence="9" id="KW-1185">Reference proteome</keyword>
<dbReference type="NCBIfam" id="TIGR01145">
    <property type="entry name" value="ATP_synt_delta"/>
    <property type="match status" value="1"/>
</dbReference>
<evidence type="ECO:0000256" key="7">
    <source>
        <dbReference type="HAMAP-Rule" id="MF_01416"/>
    </source>
</evidence>
<sequence>MSAQRVAKRYAKALLDLAVEHNALEAVYRDMEAVEQFLKQNKQVEAILNNPIIYSYKKLAILKAIFEKHLHPLTIKFIEALSKRNRENILYEIAIAFEKLYEEKQGIQRAYVQSAVSLDEKLKASLTSLVAKASNSKQVRLFEQLNPELIGGFVLRIEETQLDASIRSKLRRIEQELTRA</sequence>
<dbReference type="AlphaFoldDB" id="A0A846MT41"/>
<keyword evidence="6 7" id="KW-0066">ATP synthesis</keyword>
<dbReference type="InterPro" id="IPR000711">
    <property type="entry name" value="ATPase_OSCP/dsu"/>
</dbReference>
<protein>
    <recommendedName>
        <fullName evidence="7">ATP synthase subunit delta</fullName>
    </recommendedName>
    <alternativeName>
        <fullName evidence="7">ATP synthase F(1) sector subunit delta</fullName>
    </alternativeName>
    <alternativeName>
        <fullName evidence="7">F-type ATPase subunit delta</fullName>
        <shortName evidence="7">F-ATPase subunit delta</shortName>
    </alternativeName>
</protein>
<dbReference type="PANTHER" id="PTHR11910">
    <property type="entry name" value="ATP SYNTHASE DELTA CHAIN"/>
    <property type="match status" value="1"/>
</dbReference>
<dbReference type="PROSITE" id="PS00389">
    <property type="entry name" value="ATPASE_DELTA"/>
    <property type="match status" value="1"/>
</dbReference>